<dbReference type="Pfam" id="PF02895">
    <property type="entry name" value="H-kinase_dim"/>
    <property type="match status" value="1"/>
</dbReference>
<reference evidence="14 15" key="1">
    <citation type="submission" date="2019-01" db="EMBL/GenBank/DDBJ databases">
        <authorList>
            <person name="Brito A."/>
        </authorList>
    </citation>
    <scope>NUCLEOTIDE SEQUENCE [LARGE SCALE GENOMIC DNA]</scope>
    <source>
        <strain evidence="14">1</strain>
    </source>
</reference>
<evidence type="ECO:0000259" key="11">
    <source>
        <dbReference type="PROSITE" id="PS50110"/>
    </source>
</evidence>
<dbReference type="CDD" id="cd00088">
    <property type="entry name" value="HPT"/>
    <property type="match status" value="1"/>
</dbReference>
<feature type="domain" description="Histidine kinase" evidence="10">
    <location>
        <begin position="672"/>
        <end position="878"/>
    </location>
</feature>
<dbReference type="SUPFAM" id="SSF50341">
    <property type="entry name" value="CheW-like"/>
    <property type="match status" value="1"/>
</dbReference>
<evidence type="ECO:0000313" key="15">
    <source>
        <dbReference type="Proteomes" id="UP000320055"/>
    </source>
</evidence>
<keyword evidence="4" id="KW-0808">Transferase</keyword>
<dbReference type="OrthoDB" id="291966at2"/>
<dbReference type="Pfam" id="PF02518">
    <property type="entry name" value="HATPase_c"/>
    <property type="match status" value="1"/>
</dbReference>
<feature type="region of interest" description="Disordered" evidence="9">
    <location>
        <begin position="329"/>
        <end position="357"/>
    </location>
</feature>
<evidence type="ECO:0000256" key="9">
    <source>
        <dbReference type="SAM" id="MobiDB-lite"/>
    </source>
</evidence>
<dbReference type="InterPro" id="IPR005467">
    <property type="entry name" value="His_kinase_dom"/>
</dbReference>
<dbReference type="Pfam" id="PF01584">
    <property type="entry name" value="CheW"/>
    <property type="match status" value="1"/>
</dbReference>
<dbReference type="Gene3D" id="2.30.30.40">
    <property type="entry name" value="SH3 Domains"/>
    <property type="match status" value="1"/>
</dbReference>
<dbReference type="InterPro" id="IPR036641">
    <property type="entry name" value="HPT_dom_sf"/>
</dbReference>
<dbReference type="InterPro" id="IPR002545">
    <property type="entry name" value="CheW-lke_dom"/>
</dbReference>
<dbReference type="InterPro" id="IPR004105">
    <property type="entry name" value="CheA-like_dim"/>
</dbReference>
<dbReference type="Gene3D" id="3.30.565.10">
    <property type="entry name" value="Histidine kinase-like ATPase, C-terminal domain"/>
    <property type="match status" value="1"/>
</dbReference>
<dbReference type="Proteomes" id="UP000320055">
    <property type="component" value="Unassembled WGS sequence"/>
</dbReference>
<feature type="domain" description="Response regulatory" evidence="11">
    <location>
        <begin position="1220"/>
        <end position="1337"/>
    </location>
</feature>
<dbReference type="CDD" id="cd16916">
    <property type="entry name" value="HATPase_CheA-like"/>
    <property type="match status" value="1"/>
</dbReference>
<feature type="domain" description="Response regulatory" evidence="11">
    <location>
        <begin position="1081"/>
        <end position="1198"/>
    </location>
</feature>
<evidence type="ECO:0000256" key="7">
    <source>
        <dbReference type="PROSITE-ProRule" id="PRU00110"/>
    </source>
</evidence>
<proteinExistence type="predicted"/>
<evidence type="ECO:0000259" key="13">
    <source>
        <dbReference type="PROSITE" id="PS50894"/>
    </source>
</evidence>
<feature type="compositionally biased region" description="Basic residues" evidence="9">
    <location>
        <begin position="531"/>
        <end position="540"/>
    </location>
</feature>
<dbReference type="GO" id="GO:0000155">
    <property type="term" value="F:phosphorelay sensor kinase activity"/>
    <property type="evidence" value="ECO:0007669"/>
    <property type="project" value="InterPro"/>
</dbReference>
<evidence type="ECO:0000256" key="8">
    <source>
        <dbReference type="PROSITE-ProRule" id="PRU00169"/>
    </source>
</evidence>
<dbReference type="PANTHER" id="PTHR43395:SF1">
    <property type="entry name" value="CHEMOTAXIS PROTEIN CHEA"/>
    <property type="match status" value="1"/>
</dbReference>
<feature type="compositionally biased region" description="Polar residues" evidence="9">
    <location>
        <begin position="330"/>
        <end position="340"/>
    </location>
</feature>
<dbReference type="PROSITE" id="PS50894">
    <property type="entry name" value="HPT"/>
    <property type="match status" value="1"/>
</dbReference>
<evidence type="ECO:0000259" key="12">
    <source>
        <dbReference type="PROSITE" id="PS50851"/>
    </source>
</evidence>
<dbReference type="SMART" id="SM00260">
    <property type="entry name" value="CheW"/>
    <property type="match status" value="1"/>
</dbReference>
<dbReference type="EMBL" id="CAACVJ010000210">
    <property type="protein sequence ID" value="VEP14779.1"/>
    <property type="molecule type" value="Genomic_DNA"/>
</dbReference>
<dbReference type="PRINTS" id="PR00344">
    <property type="entry name" value="BCTRLSENSOR"/>
</dbReference>
<dbReference type="SMART" id="SM00073">
    <property type="entry name" value="HPT"/>
    <property type="match status" value="1"/>
</dbReference>
<dbReference type="SMART" id="SM01231">
    <property type="entry name" value="H-kinase_dim"/>
    <property type="match status" value="1"/>
</dbReference>
<dbReference type="Gene3D" id="3.40.50.2300">
    <property type="match status" value="2"/>
</dbReference>
<keyword evidence="6" id="KW-0902">Two-component regulatory system</keyword>
<keyword evidence="5 14" id="KW-0418">Kinase</keyword>
<dbReference type="PROSITE" id="PS50110">
    <property type="entry name" value="RESPONSE_REGULATORY"/>
    <property type="match status" value="2"/>
</dbReference>
<dbReference type="InterPro" id="IPR001789">
    <property type="entry name" value="Sig_transdc_resp-reg_receiver"/>
</dbReference>
<accession>A0A563VTS7</accession>
<dbReference type="SUPFAM" id="SSF55874">
    <property type="entry name" value="ATPase domain of HSP90 chaperone/DNA topoisomerase II/histidine kinase"/>
    <property type="match status" value="1"/>
</dbReference>
<dbReference type="SUPFAM" id="SSF47384">
    <property type="entry name" value="Homodimeric domain of signal transducing histidine kinase"/>
    <property type="match status" value="1"/>
</dbReference>
<protein>
    <recommendedName>
        <fullName evidence="2">histidine kinase</fullName>
        <ecNumber evidence="2">2.7.13.3</ecNumber>
    </recommendedName>
</protein>
<name>A0A563VTS7_9CYAN</name>
<dbReference type="InterPro" id="IPR036890">
    <property type="entry name" value="HATPase_C_sf"/>
</dbReference>
<evidence type="ECO:0000313" key="14">
    <source>
        <dbReference type="EMBL" id="VEP14779.1"/>
    </source>
</evidence>
<dbReference type="RefSeq" id="WP_144873600.1">
    <property type="nucleotide sequence ID" value="NZ_LR214030.1"/>
</dbReference>
<dbReference type="EC" id="2.7.13.3" evidence="2"/>
<dbReference type="PROSITE" id="PS50109">
    <property type="entry name" value="HIS_KIN"/>
    <property type="match status" value="1"/>
</dbReference>
<gene>
    <name evidence="14" type="ORF">H1P_2880002</name>
</gene>
<feature type="domain" description="CheW-like" evidence="12">
    <location>
        <begin position="880"/>
        <end position="1029"/>
    </location>
</feature>
<dbReference type="PROSITE" id="PS50851">
    <property type="entry name" value="CHEW"/>
    <property type="match status" value="1"/>
</dbReference>
<dbReference type="Pfam" id="PF01627">
    <property type="entry name" value="Hpt"/>
    <property type="match status" value="1"/>
</dbReference>
<dbReference type="GO" id="GO:0005737">
    <property type="term" value="C:cytoplasm"/>
    <property type="evidence" value="ECO:0007669"/>
    <property type="project" value="InterPro"/>
</dbReference>
<dbReference type="SMART" id="SM00387">
    <property type="entry name" value="HATPase_c"/>
    <property type="match status" value="1"/>
</dbReference>
<dbReference type="InterPro" id="IPR051315">
    <property type="entry name" value="Bact_Chemotaxis_CheA"/>
</dbReference>
<dbReference type="SMART" id="SM00448">
    <property type="entry name" value="REC"/>
    <property type="match status" value="2"/>
</dbReference>
<keyword evidence="15" id="KW-1185">Reference proteome</keyword>
<evidence type="ECO:0000259" key="10">
    <source>
        <dbReference type="PROSITE" id="PS50109"/>
    </source>
</evidence>
<evidence type="ECO:0000256" key="2">
    <source>
        <dbReference type="ARBA" id="ARBA00012438"/>
    </source>
</evidence>
<feature type="domain" description="HPt" evidence="13">
    <location>
        <begin position="4"/>
        <end position="107"/>
    </location>
</feature>
<feature type="modified residue" description="4-aspartylphosphate" evidence="8">
    <location>
        <position position="1270"/>
    </location>
</feature>
<dbReference type="InterPro" id="IPR037006">
    <property type="entry name" value="CheA-like_homodim_sf"/>
</dbReference>
<dbReference type="InterPro" id="IPR011006">
    <property type="entry name" value="CheY-like_superfamily"/>
</dbReference>
<evidence type="ECO:0000256" key="5">
    <source>
        <dbReference type="ARBA" id="ARBA00022777"/>
    </source>
</evidence>
<dbReference type="InterPro" id="IPR004358">
    <property type="entry name" value="Sig_transdc_His_kin-like_C"/>
</dbReference>
<dbReference type="GO" id="GO:0006935">
    <property type="term" value="P:chemotaxis"/>
    <property type="evidence" value="ECO:0007669"/>
    <property type="project" value="InterPro"/>
</dbReference>
<feature type="modified residue" description="Phosphohistidine" evidence="7">
    <location>
        <position position="50"/>
    </location>
</feature>
<comment type="catalytic activity">
    <reaction evidence="1">
        <text>ATP + protein L-histidine = ADP + protein N-phospho-L-histidine.</text>
        <dbReference type="EC" id="2.7.13.3"/>
    </reaction>
</comment>
<evidence type="ECO:0000256" key="6">
    <source>
        <dbReference type="ARBA" id="ARBA00023012"/>
    </source>
</evidence>
<dbReference type="SUPFAM" id="SSF52172">
    <property type="entry name" value="CheY-like"/>
    <property type="match status" value="2"/>
</dbReference>
<dbReference type="Gene3D" id="1.20.120.160">
    <property type="entry name" value="HPT domain"/>
    <property type="match status" value="1"/>
</dbReference>
<keyword evidence="3 8" id="KW-0597">Phosphoprotein</keyword>
<feature type="region of interest" description="Disordered" evidence="9">
    <location>
        <begin position="460"/>
        <end position="486"/>
    </location>
</feature>
<sequence>MSLNPDIRDQAYQFFIEEAQELLQVLEDGLLNLKEDHSTSKVHELMRAAHSIKGGAASVELDTIKLIAHRLEDFFKALYSEKVEFDANLEGLFLQAYDCLKEPLTEQMEMGSFDEEAALVSVEPVFNELEELLGDALKEADSYIPSATDLGVDIVASIFEIDVQQSLEHLSTVVNNPEQFDAETQLKEQLDILGGFAELFPLPGFSEIITLGRQAIANTPEKALEITQVFISDCEKAREVILAGDRERGGEPSAALIAIAKGKLSEPARENHQILDALNAASEEKSSEVAEPAKGLEDLFGGNIFDIQSIDPPQEKSEFRTIDELFGNAFSASDSENPQPANDVASSTKEESETPPEEILDDENIFDFALEDRDSAVIIDWGNIPSEDSTAKLPITDEEKEGIDYQEIEDANANGAFDFNIIELGSKIINGENVEDLPASQFADTENFDTAVEFFKDSQVETPQSELTSTEYLEQPESVVEEPKEISKPEFATPENLDTALNSIGEIFAQLPPAITQEIIPETLATPAKSERKKAKKAKSKSQASVGNQLSVRVDLERLERMNNLIGELVINRNSLSLQNEQLQFNVKDLSQKFNRFRTVTSKLRELSDRMLVESEHSQSKVASSETAEFDSLEMDSYNHIQLLLQDILEEILQLEEGVDDIFLFAQQSDRTINQQRQMLGRMRDELMWARMLPLEQILKRFPRTLRDLSNEYKKPVNLNLIGTGVLVDKAVLEKLYDPLLHLLRNGFDHGIEALEIRRQQGKPEQGQIEIHAYYQGNQTIIEVRDDGKGLDTQKIAEKAIKKGIISATEAANSPQENLFNLIFEPGFSTAEKVSEISGRGVGMSVVREQIESLKGTIAVNSTPGKGSTFTLSLPLTLTIAKLLVCSLGETAFAFPSDSIEEIIIPLPDQIKLSNNKRFLYWNQELISIYNIQEILEYNCSIIPIDTNSKVFESVNAPQDWALPLLLLRRGRQFFALEIDRLITEQELVIKPFGKTLTAPNYTYGCTILGDGTLIPVLNGVILISQFLGETINYQPVIQPIINQSDNLDVEANLIITESTTEDNNLTDKVETKIQTVKQPIIMVVDDSTALRRTMALSLERQGYRILQAKDGRDAIEQLRKTSGVDLIVCDIEMPHMNGFEFLGVRRRDSEIKDIPVIMLTSRSGIKHRNLANQLGANGYFTKPYVEQEFLRELNTILDGKSVKNSDRNKKHHHIDRKHKVLIVDDSSALRRTMCLALKTKGYRVLEARDGEEGLEQMYQNTDISLVICDIEMPKMNGFELLTSRRQDPQLQKIPVAMLTSRSNQKHQNLANQLGANAYFTKPYTENDFIVEIEKLIKNNLLKT</sequence>
<dbReference type="Pfam" id="PF00072">
    <property type="entry name" value="Response_reg"/>
    <property type="match status" value="2"/>
</dbReference>
<dbReference type="InterPro" id="IPR036061">
    <property type="entry name" value="CheW-like_dom_sf"/>
</dbReference>
<dbReference type="InterPro" id="IPR036097">
    <property type="entry name" value="HisK_dim/P_sf"/>
</dbReference>
<organism evidence="14 15">
    <name type="scientific">Hyella patelloides LEGE 07179</name>
    <dbReference type="NCBI Taxonomy" id="945734"/>
    <lineage>
        <taxon>Bacteria</taxon>
        <taxon>Bacillati</taxon>
        <taxon>Cyanobacteriota</taxon>
        <taxon>Cyanophyceae</taxon>
        <taxon>Pleurocapsales</taxon>
        <taxon>Hyellaceae</taxon>
        <taxon>Hyella</taxon>
    </lineage>
</organism>
<dbReference type="FunFam" id="3.30.565.10:FF:000016">
    <property type="entry name" value="Chemotaxis protein CheA, putative"/>
    <property type="match status" value="1"/>
</dbReference>
<evidence type="ECO:0000256" key="1">
    <source>
        <dbReference type="ARBA" id="ARBA00000085"/>
    </source>
</evidence>
<feature type="modified residue" description="4-aspartylphosphate" evidence="8">
    <location>
        <position position="1131"/>
    </location>
</feature>
<dbReference type="InterPro" id="IPR003594">
    <property type="entry name" value="HATPase_dom"/>
</dbReference>
<feature type="region of interest" description="Disordered" evidence="9">
    <location>
        <begin position="522"/>
        <end position="544"/>
    </location>
</feature>
<evidence type="ECO:0000256" key="4">
    <source>
        <dbReference type="ARBA" id="ARBA00022679"/>
    </source>
</evidence>
<feature type="compositionally biased region" description="Polar residues" evidence="9">
    <location>
        <begin position="460"/>
        <end position="472"/>
    </location>
</feature>
<dbReference type="Gene3D" id="1.10.287.560">
    <property type="entry name" value="Histidine kinase CheA-like, homodimeric domain"/>
    <property type="match status" value="1"/>
</dbReference>
<dbReference type="InterPro" id="IPR008207">
    <property type="entry name" value="Sig_transdc_His_kin_Hpt_dom"/>
</dbReference>
<dbReference type="PANTHER" id="PTHR43395">
    <property type="entry name" value="SENSOR HISTIDINE KINASE CHEA"/>
    <property type="match status" value="1"/>
</dbReference>
<evidence type="ECO:0000256" key="3">
    <source>
        <dbReference type="ARBA" id="ARBA00022553"/>
    </source>
</evidence>
<dbReference type="SUPFAM" id="SSF47226">
    <property type="entry name" value="Histidine-containing phosphotransfer domain, HPT domain"/>
    <property type="match status" value="1"/>
</dbReference>